<feature type="active site" description="Nucleophile" evidence="4">
    <location>
        <position position="8"/>
    </location>
</feature>
<proteinExistence type="inferred from homology"/>
<keyword evidence="2" id="KW-0378">Hydrolase</keyword>
<organism evidence="6 7">
    <name type="scientific">Alkalibacter rhizosphaerae</name>
    <dbReference type="NCBI Taxonomy" id="2815577"/>
    <lineage>
        <taxon>Bacteria</taxon>
        <taxon>Bacillati</taxon>
        <taxon>Bacillota</taxon>
        <taxon>Clostridia</taxon>
        <taxon>Eubacteriales</taxon>
        <taxon>Eubacteriaceae</taxon>
        <taxon>Alkalibacter</taxon>
    </lineage>
</organism>
<feature type="active site" description="Proton donor" evidence="4">
    <location>
        <position position="123"/>
    </location>
</feature>
<dbReference type="SMART" id="SM00226">
    <property type="entry name" value="LMWPc"/>
    <property type="match status" value="1"/>
</dbReference>
<dbReference type="PANTHER" id="PTHR11717">
    <property type="entry name" value="LOW MOLECULAR WEIGHT PROTEIN TYROSINE PHOSPHATASE"/>
    <property type="match status" value="1"/>
</dbReference>
<dbReference type="CDD" id="cd16344">
    <property type="entry name" value="LMWPAP"/>
    <property type="match status" value="1"/>
</dbReference>
<dbReference type="InterPro" id="IPR017867">
    <property type="entry name" value="Tyr_phospatase_low_mol_wt"/>
</dbReference>
<keyword evidence="3" id="KW-0904">Protein phosphatase</keyword>
<dbReference type="AlphaFoldDB" id="A0A974XJ36"/>
<dbReference type="SUPFAM" id="SSF52788">
    <property type="entry name" value="Phosphotyrosine protein phosphatases I"/>
    <property type="match status" value="1"/>
</dbReference>
<comment type="similarity">
    <text evidence="1">Belongs to the low molecular weight phosphotyrosine protein phosphatase family.</text>
</comment>
<dbReference type="EMBL" id="CP071444">
    <property type="protein sequence ID" value="QSX09318.1"/>
    <property type="molecule type" value="Genomic_DNA"/>
</dbReference>
<reference evidence="6" key="1">
    <citation type="submission" date="2021-03" db="EMBL/GenBank/DDBJ databases">
        <title>Alkalibacter marinus sp. nov., isolated from tidal flat sediment.</title>
        <authorList>
            <person name="Namirimu T."/>
            <person name="Yang J.-A."/>
            <person name="Yang S.-H."/>
            <person name="Kim Y.-J."/>
            <person name="Kwon K.K."/>
        </authorList>
    </citation>
    <scope>NUCLEOTIDE SEQUENCE</scope>
    <source>
        <strain evidence="6">ES005</strain>
    </source>
</reference>
<protein>
    <submittedName>
        <fullName evidence="6">Low molecular weight protein arginine phosphatase</fullName>
    </submittedName>
</protein>
<dbReference type="InterPro" id="IPR023485">
    <property type="entry name" value="Ptyr_pPase"/>
</dbReference>
<evidence type="ECO:0000256" key="4">
    <source>
        <dbReference type="PIRSR" id="PIRSR617867-1"/>
    </source>
</evidence>
<keyword evidence="7" id="KW-1185">Reference proteome</keyword>
<evidence type="ECO:0000313" key="7">
    <source>
        <dbReference type="Proteomes" id="UP000663499"/>
    </source>
</evidence>
<feature type="domain" description="Phosphotyrosine protein phosphatase I" evidence="5">
    <location>
        <begin position="2"/>
        <end position="149"/>
    </location>
</feature>
<evidence type="ECO:0000313" key="6">
    <source>
        <dbReference type="EMBL" id="QSX09318.1"/>
    </source>
</evidence>
<dbReference type="GO" id="GO:0004725">
    <property type="term" value="F:protein tyrosine phosphatase activity"/>
    <property type="evidence" value="ECO:0007669"/>
    <property type="project" value="InterPro"/>
</dbReference>
<evidence type="ECO:0000256" key="3">
    <source>
        <dbReference type="ARBA" id="ARBA00022912"/>
    </source>
</evidence>
<feature type="active site" evidence="4">
    <location>
        <position position="14"/>
    </location>
</feature>
<evidence type="ECO:0000256" key="1">
    <source>
        <dbReference type="ARBA" id="ARBA00011063"/>
    </source>
</evidence>
<dbReference type="PANTHER" id="PTHR11717:SF31">
    <property type="entry name" value="LOW MOLECULAR WEIGHT PROTEIN-TYROSINE-PHOSPHATASE ETP-RELATED"/>
    <property type="match status" value="1"/>
</dbReference>
<evidence type="ECO:0000256" key="2">
    <source>
        <dbReference type="ARBA" id="ARBA00022801"/>
    </source>
</evidence>
<name>A0A974XJ36_9FIRM</name>
<dbReference type="Pfam" id="PF01451">
    <property type="entry name" value="LMWPc"/>
    <property type="match status" value="1"/>
</dbReference>
<dbReference type="InterPro" id="IPR050438">
    <property type="entry name" value="LMW_PTPase"/>
</dbReference>
<evidence type="ECO:0000259" key="5">
    <source>
        <dbReference type="SMART" id="SM00226"/>
    </source>
</evidence>
<accession>A0A974XJ36</accession>
<sequence>MKKVLLVCTGNTCRSSMAKGLLEHLLQEEKRIHAVEVDSAGTSVYFPEGANSNAIAVLKEWGIDISGHVAKQVDEYLIANADLVLTMTTSQKNMLQSTFPGYAFKITTLKEQAQVAGHPDILDPYGASLAVYKKTAEELKEILHHMVCHHKI</sequence>
<dbReference type="PRINTS" id="PR00719">
    <property type="entry name" value="LMWPTPASE"/>
</dbReference>
<dbReference type="InterPro" id="IPR036196">
    <property type="entry name" value="Ptyr_pPase_sf"/>
</dbReference>
<dbReference type="Proteomes" id="UP000663499">
    <property type="component" value="Chromosome"/>
</dbReference>
<gene>
    <name evidence="6" type="ORF">J0B03_04445</name>
</gene>
<dbReference type="RefSeq" id="WP_207300653.1">
    <property type="nucleotide sequence ID" value="NZ_CP071444.1"/>
</dbReference>
<dbReference type="KEGG" id="alka:J0B03_04445"/>
<dbReference type="Gene3D" id="3.40.50.2300">
    <property type="match status" value="1"/>
</dbReference>